<feature type="transmembrane region" description="Helical" evidence="11">
    <location>
        <begin position="167"/>
        <end position="190"/>
    </location>
</feature>
<keyword evidence="12" id="KW-1185">Reference proteome</keyword>
<dbReference type="EC" id="2.3.1.199" evidence="11"/>
<evidence type="ECO:0000256" key="8">
    <source>
        <dbReference type="ARBA" id="ARBA00023098"/>
    </source>
</evidence>
<dbReference type="WBParaSite" id="SPAL_0000206900.1">
    <property type="protein sequence ID" value="SPAL_0000206900.1"/>
    <property type="gene ID" value="SPAL_0000206900"/>
</dbReference>
<evidence type="ECO:0000256" key="4">
    <source>
        <dbReference type="ARBA" id="ARBA00022679"/>
    </source>
</evidence>
<dbReference type="AlphaFoldDB" id="A0A0N5B7P5"/>
<dbReference type="GO" id="GO:0019367">
    <property type="term" value="P:fatty acid elongation, saturated fatty acid"/>
    <property type="evidence" value="ECO:0007669"/>
    <property type="project" value="TreeGrafter"/>
</dbReference>
<evidence type="ECO:0000313" key="12">
    <source>
        <dbReference type="Proteomes" id="UP000046392"/>
    </source>
</evidence>
<accession>A0A0N5B7P5</accession>
<feature type="transmembrane region" description="Helical" evidence="11">
    <location>
        <begin position="238"/>
        <end position="256"/>
    </location>
</feature>
<dbReference type="PANTHER" id="PTHR11157">
    <property type="entry name" value="FATTY ACID ACYL TRANSFERASE-RELATED"/>
    <property type="match status" value="1"/>
</dbReference>
<evidence type="ECO:0000256" key="6">
    <source>
        <dbReference type="ARBA" id="ARBA00022832"/>
    </source>
</evidence>
<feature type="transmembrane region" description="Helical" evidence="11">
    <location>
        <begin position="141"/>
        <end position="161"/>
    </location>
</feature>
<feature type="transmembrane region" description="Helical" evidence="11">
    <location>
        <begin position="113"/>
        <end position="134"/>
    </location>
</feature>
<dbReference type="UniPathway" id="UPA00094"/>
<keyword evidence="8 11" id="KW-0443">Lipid metabolism</keyword>
<evidence type="ECO:0000256" key="9">
    <source>
        <dbReference type="ARBA" id="ARBA00023136"/>
    </source>
</evidence>
<comment type="subcellular location">
    <subcellularLocation>
        <location evidence="1">Membrane</location>
        <topology evidence="1">Multi-pass membrane protein</topology>
    </subcellularLocation>
</comment>
<comment type="catalytic activity">
    <reaction evidence="11">
        <text>a very-long-chain acyl-CoA + malonyl-CoA + H(+) = a very-long-chain 3-oxoacyl-CoA + CO2 + CoA</text>
        <dbReference type="Rhea" id="RHEA:32727"/>
        <dbReference type="ChEBI" id="CHEBI:15378"/>
        <dbReference type="ChEBI" id="CHEBI:16526"/>
        <dbReference type="ChEBI" id="CHEBI:57287"/>
        <dbReference type="ChEBI" id="CHEBI:57384"/>
        <dbReference type="ChEBI" id="CHEBI:90725"/>
        <dbReference type="ChEBI" id="CHEBI:90736"/>
        <dbReference type="EC" id="2.3.1.199"/>
    </reaction>
</comment>
<dbReference type="GO" id="GO:0034625">
    <property type="term" value="P:fatty acid elongation, monounsaturated fatty acid"/>
    <property type="evidence" value="ECO:0007669"/>
    <property type="project" value="TreeGrafter"/>
</dbReference>
<keyword evidence="7 11" id="KW-1133">Transmembrane helix</keyword>
<keyword evidence="3 11" id="KW-0444">Lipid biosynthesis</keyword>
<dbReference type="Proteomes" id="UP000046392">
    <property type="component" value="Unplaced"/>
</dbReference>
<evidence type="ECO:0000256" key="2">
    <source>
        <dbReference type="ARBA" id="ARBA00005194"/>
    </source>
</evidence>
<dbReference type="GO" id="GO:0042761">
    <property type="term" value="P:very long-chain fatty acid biosynthetic process"/>
    <property type="evidence" value="ECO:0007669"/>
    <property type="project" value="TreeGrafter"/>
</dbReference>
<feature type="transmembrane region" description="Helical" evidence="11">
    <location>
        <begin position="199"/>
        <end position="218"/>
    </location>
</feature>
<feature type="transmembrane region" description="Helical" evidence="11">
    <location>
        <begin position="30"/>
        <end position="48"/>
    </location>
</feature>
<dbReference type="Pfam" id="PF01151">
    <property type="entry name" value="ELO"/>
    <property type="match status" value="1"/>
</dbReference>
<keyword evidence="6 11" id="KW-0276">Fatty acid metabolism</keyword>
<dbReference type="PANTHER" id="PTHR11157:SF30">
    <property type="entry name" value="ELONGATION OF LONG CHAIN FATTY ACIDS PROTEIN 2"/>
    <property type="match status" value="1"/>
</dbReference>
<dbReference type="InterPro" id="IPR002076">
    <property type="entry name" value="ELO_fam"/>
</dbReference>
<feature type="transmembrane region" description="Helical" evidence="11">
    <location>
        <begin position="60"/>
        <end position="83"/>
    </location>
</feature>
<keyword evidence="5 11" id="KW-0812">Transmembrane</keyword>
<comment type="pathway">
    <text evidence="2">Lipid metabolism; fatty acid biosynthesis.</text>
</comment>
<evidence type="ECO:0000256" key="3">
    <source>
        <dbReference type="ARBA" id="ARBA00022516"/>
    </source>
</evidence>
<evidence type="ECO:0000256" key="7">
    <source>
        <dbReference type="ARBA" id="ARBA00022989"/>
    </source>
</evidence>
<dbReference type="GO" id="GO:0030148">
    <property type="term" value="P:sphingolipid biosynthetic process"/>
    <property type="evidence" value="ECO:0007669"/>
    <property type="project" value="TreeGrafter"/>
</dbReference>
<keyword evidence="4 11" id="KW-0808">Transferase</keyword>
<comment type="similarity">
    <text evidence="11">Belongs to the ELO family.</text>
</comment>
<name>A0A0N5B7P5_STREA</name>
<dbReference type="GO" id="GO:0034626">
    <property type="term" value="P:fatty acid elongation, polyunsaturated fatty acid"/>
    <property type="evidence" value="ECO:0007669"/>
    <property type="project" value="TreeGrafter"/>
</dbReference>
<keyword evidence="9 11" id="KW-0472">Membrane</keyword>
<organism evidence="12 13">
    <name type="scientific">Strongyloides papillosus</name>
    <name type="common">Intestinal threadworm</name>
    <dbReference type="NCBI Taxonomy" id="174720"/>
    <lineage>
        <taxon>Eukaryota</taxon>
        <taxon>Metazoa</taxon>
        <taxon>Ecdysozoa</taxon>
        <taxon>Nematoda</taxon>
        <taxon>Chromadorea</taxon>
        <taxon>Rhabditida</taxon>
        <taxon>Tylenchina</taxon>
        <taxon>Panagrolaimomorpha</taxon>
        <taxon>Strongyloidoidea</taxon>
        <taxon>Strongyloididae</taxon>
        <taxon>Strongyloides</taxon>
    </lineage>
</organism>
<proteinExistence type="inferred from homology"/>
<evidence type="ECO:0000256" key="1">
    <source>
        <dbReference type="ARBA" id="ARBA00004141"/>
    </source>
</evidence>
<dbReference type="STRING" id="174720.A0A0N5B7P5"/>
<evidence type="ECO:0000256" key="11">
    <source>
        <dbReference type="RuleBase" id="RU361115"/>
    </source>
</evidence>
<keyword evidence="10 11" id="KW-0275">Fatty acid biosynthesis</keyword>
<evidence type="ECO:0000256" key="5">
    <source>
        <dbReference type="ARBA" id="ARBA00022692"/>
    </source>
</evidence>
<protein>
    <recommendedName>
        <fullName evidence="11">Elongation of very long chain fatty acids protein</fullName>
        <ecNumber evidence="11">2.3.1.199</ecNumber>
    </recommendedName>
    <alternativeName>
        <fullName evidence="11">Very-long-chain 3-oxoacyl-CoA synthase</fullName>
    </alternativeName>
</protein>
<dbReference type="GO" id="GO:0009922">
    <property type="term" value="F:fatty acid elongase activity"/>
    <property type="evidence" value="ECO:0007669"/>
    <property type="project" value="UniProtKB-EC"/>
</dbReference>
<evidence type="ECO:0000256" key="10">
    <source>
        <dbReference type="ARBA" id="ARBA00023160"/>
    </source>
</evidence>
<dbReference type="GO" id="GO:0005789">
    <property type="term" value="C:endoplasmic reticulum membrane"/>
    <property type="evidence" value="ECO:0007669"/>
    <property type="project" value="TreeGrafter"/>
</dbReference>
<sequence>MAISLFISLNKVAFEPTFNFNHAYELLQKWLDFFPYLAIGYVLLVFGGQKIMKKRDPLDLKYLVATWNLSFSIYSLISAYFLLPNILEIYKNEGILSLYCKKGDYYTNQTTGYWIYLFVISKTYELGDTLFLVLRKKPVIFMHWYHHILTNFITVFSYVRLTGWPRLSVFLNVSVHGIMYFYFAVTTLGIRSPTIVRKFITTIQLIQFAIAILFFTHLTKIIFSGNKEGCDISKDSHFIGLLMFLSYFYLFGKFFYKSYIKPKKTIKIN</sequence>
<reference evidence="13" key="1">
    <citation type="submission" date="2017-02" db="UniProtKB">
        <authorList>
            <consortium name="WormBaseParasite"/>
        </authorList>
    </citation>
    <scope>IDENTIFICATION</scope>
</reference>
<evidence type="ECO:0000313" key="13">
    <source>
        <dbReference type="WBParaSite" id="SPAL_0000206900.1"/>
    </source>
</evidence>